<dbReference type="Proteomes" id="UP000586067">
    <property type="component" value="Unassembled WGS sequence"/>
</dbReference>
<reference evidence="2 3" key="1">
    <citation type="submission" date="2020-04" db="EMBL/GenBank/DDBJ databases">
        <title>Marinomonas sp. M1K-6 isolated from the deep seawater of the Mariana Trench.</title>
        <authorList>
            <person name="Li Y."/>
        </authorList>
    </citation>
    <scope>NUCLEOTIDE SEQUENCE [LARGE SCALE GENOMIC DNA]</scope>
    <source>
        <strain evidence="2 3">M1K-6</strain>
    </source>
</reference>
<sequence>MTDDNTLTPAQRAELKRQEKRKGKPTFSAIRFTDGEQSAEDKKSFVESVIASHGGTREAALLAAFKALSGLTN</sequence>
<accession>A0A847QXZ0</accession>
<evidence type="ECO:0000313" key="3">
    <source>
        <dbReference type="Proteomes" id="UP000586067"/>
    </source>
</evidence>
<protein>
    <submittedName>
        <fullName evidence="2">Uncharacterized protein</fullName>
    </submittedName>
</protein>
<gene>
    <name evidence="2" type="ORF">HGG82_07995</name>
</gene>
<comment type="caution">
    <text evidence="2">The sequence shown here is derived from an EMBL/GenBank/DDBJ whole genome shotgun (WGS) entry which is preliminary data.</text>
</comment>
<organism evidence="2 3">
    <name type="scientific">Marinomonas profundi</name>
    <dbReference type="NCBI Taxonomy" id="2726122"/>
    <lineage>
        <taxon>Bacteria</taxon>
        <taxon>Pseudomonadati</taxon>
        <taxon>Pseudomonadota</taxon>
        <taxon>Gammaproteobacteria</taxon>
        <taxon>Oceanospirillales</taxon>
        <taxon>Oceanospirillaceae</taxon>
        <taxon>Marinomonas</taxon>
    </lineage>
</organism>
<dbReference type="EMBL" id="JABAEK010000006">
    <property type="protein sequence ID" value="NLQ17569.1"/>
    <property type="molecule type" value="Genomic_DNA"/>
</dbReference>
<dbReference type="AlphaFoldDB" id="A0A847QXZ0"/>
<proteinExistence type="predicted"/>
<name>A0A847QXZ0_9GAMM</name>
<feature type="region of interest" description="Disordered" evidence="1">
    <location>
        <begin position="1"/>
        <end position="28"/>
    </location>
</feature>
<keyword evidence="3" id="KW-1185">Reference proteome</keyword>
<evidence type="ECO:0000313" key="2">
    <source>
        <dbReference type="EMBL" id="NLQ17569.1"/>
    </source>
</evidence>
<dbReference type="RefSeq" id="WP_168824545.1">
    <property type="nucleotide sequence ID" value="NZ_CP073013.1"/>
</dbReference>
<evidence type="ECO:0000256" key="1">
    <source>
        <dbReference type="SAM" id="MobiDB-lite"/>
    </source>
</evidence>